<keyword evidence="3" id="KW-0862">Zinc</keyword>
<feature type="domain" description="RING-type" evidence="6">
    <location>
        <begin position="316"/>
        <end position="357"/>
    </location>
</feature>
<evidence type="ECO:0000313" key="7">
    <source>
        <dbReference type="EMBL" id="CAF1937550.1"/>
    </source>
</evidence>
<dbReference type="Proteomes" id="UP000663887">
    <property type="component" value="Unassembled WGS sequence"/>
</dbReference>
<keyword evidence="2 4" id="KW-0863">Zinc-finger</keyword>
<protein>
    <recommendedName>
        <fullName evidence="6">RING-type domain-containing protein</fullName>
    </recommendedName>
</protein>
<comment type="caution">
    <text evidence="8">The sequence shown here is derived from an EMBL/GenBank/DDBJ whole genome shotgun (WGS) entry which is preliminary data.</text>
</comment>
<dbReference type="Gene3D" id="3.30.40.10">
    <property type="entry name" value="Zinc/RING finger domain, C3HC4 (zinc finger)"/>
    <property type="match status" value="1"/>
</dbReference>
<dbReference type="GO" id="GO:0005634">
    <property type="term" value="C:nucleus"/>
    <property type="evidence" value="ECO:0007669"/>
    <property type="project" value="TreeGrafter"/>
</dbReference>
<evidence type="ECO:0000256" key="1">
    <source>
        <dbReference type="ARBA" id="ARBA00022723"/>
    </source>
</evidence>
<dbReference type="InterPro" id="IPR001841">
    <property type="entry name" value="Znf_RING"/>
</dbReference>
<organism evidence="8 9">
    <name type="scientific">Rotaria magnacalcarata</name>
    <dbReference type="NCBI Taxonomy" id="392030"/>
    <lineage>
        <taxon>Eukaryota</taxon>
        <taxon>Metazoa</taxon>
        <taxon>Spiralia</taxon>
        <taxon>Gnathifera</taxon>
        <taxon>Rotifera</taxon>
        <taxon>Eurotatoria</taxon>
        <taxon>Bdelloidea</taxon>
        <taxon>Philodinida</taxon>
        <taxon>Philodinidae</taxon>
        <taxon>Rotaria</taxon>
    </lineage>
</organism>
<feature type="compositionally biased region" description="Polar residues" evidence="5">
    <location>
        <begin position="397"/>
        <end position="423"/>
    </location>
</feature>
<accession>A0A819DA83</accession>
<dbReference type="GO" id="GO:0061630">
    <property type="term" value="F:ubiquitin protein ligase activity"/>
    <property type="evidence" value="ECO:0007669"/>
    <property type="project" value="TreeGrafter"/>
</dbReference>
<dbReference type="SMART" id="SM00184">
    <property type="entry name" value="RING"/>
    <property type="match status" value="1"/>
</dbReference>
<dbReference type="GO" id="GO:0008270">
    <property type="term" value="F:zinc ion binding"/>
    <property type="evidence" value="ECO:0007669"/>
    <property type="project" value="UniProtKB-KW"/>
</dbReference>
<keyword evidence="1" id="KW-0479">Metal-binding</keyword>
<dbReference type="Proteomes" id="UP000663842">
    <property type="component" value="Unassembled WGS sequence"/>
</dbReference>
<feature type="region of interest" description="Disordered" evidence="5">
    <location>
        <begin position="1"/>
        <end position="21"/>
    </location>
</feature>
<reference evidence="8" key="1">
    <citation type="submission" date="2021-02" db="EMBL/GenBank/DDBJ databases">
        <authorList>
            <person name="Nowell W R."/>
        </authorList>
    </citation>
    <scope>NUCLEOTIDE SEQUENCE</scope>
</reference>
<dbReference type="AlphaFoldDB" id="A0A819DA83"/>
<dbReference type="GO" id="GO:0006511">
    <property type="term" value="P:ubiquitin-dependent protein catabolic process"/>
    <property type="evidence" value="ECO:0007669"/>
    <property type="project" value="TreeGrafter"/>
</dbReference>
<proteinExistence type="predicted"/>
<evidence type="ECO:0000259" key="6">
    <source>
        <dbReference type="PROSITE" id="PS50089"/>
    </source>
</evidence>
<gene>
    <name evidence="8" type="ORF">UXM345_LOCUS6674</name>
    <name evidence="7" type="ORF">XDN619_LOCUS164</name>
</gene>
<dbReference type="InterPro" id="IPR051834">
    <property type="entry name" value="RING_finger_E3_ligase"/>
</dbReference>
<dbReference type="Pfam" id="PF13639">
    <property type="entry name" value="zf-RING_2"/>
    <property type="match status" value="1"/>
</dbReference>
<dbReference type="CDD" id="cd16454">
    <property type="entry name" value="RING-H2_PA-TM-RING"/>
    <property type="match status" value="1"/>
</dbReference>
<dbReference type="PANTHER" id="PTHR45931">
    <property type="entry name" value="SI:CH211-59O9.10"/>
    <property type="match status" value="1"/>
</dbReference>
<dbReference type="EMBL" id="CAJNRG010000008">
    <property type="protein sequence ID" value="CAF1937550.1"/>
    <property type="molecule type" value="Genomic_DNA"/>
</dbReference>
<dbReference type="PROSITE" id="PS50089">
    <property type="entry name" value="ZF_RING_2"/>
    <property type="match status" value="1"/>
</dbReference>
<evidence type="ECO:0000256" key="3">
    <source>
        <dbReference type="ARBA" id="ARBA00022833"/>
    </source>
</evidence>
<dbReference type="SUPFAM" id="SSF57850">
    <property type="entry name" value="RING/U-box"/>
    <property type="match status" value="1"/>
</dbReference>
<evidence type="ECO:0000256" key="5">
    <source>
        <dbReference type="SAM" id="MobiDB-lite"/>
    </source>
</evidence>
<feature type="region of interest" description="Disordered" evidence="5">
    <location>
        <begin position="367"/>
        <end position="423"/>
    </location>
</feature>
<evidence type="ECO:0000313" key="8">
    <source>
        <dbReference type="EMBL" id="CAF3832206.1"/>
    </source>
</evidence>
<evidence type="ECO:0000256" key="4">
    <source>
        <dbReference type="PROSITE-ProRule" id="PRU00175"/>
    </source>
</evidence>
<dbReference type="PANTHER" id="PTHR45931:SF3">
    <property type="entry name" value="RING ZINC FINGER-CONTAINING PROTEIN"/>
    <property type="match status" value="1"/>
</dbReference>
<sequence>MEEEEEEVQEEHSIMNNNNNSNEIAQITSLSNARRLQIRRGILRQTTSLRASPYNSIFSNLRRRQTSLIASQTISNLISNIDNDSSQTNVNTLPIDQDNIEVFLPEAETIQDNFPITSNDETDNENFEVLVDFSNPSPIDLTITNENYTSSNEQNPSYHSLSTVDLDPDDYGDDYYVGDDDDDDHRFYYTSTSIPIIDYSPSTSTSSTGTTVEPLIIHNNPLDITQHRYYDEYLPSINNSSNNGEDLNIEIILENPQTNTSSIRQRRRRSIISSNIRNNRGLRLSDILSIPQKLYNSLKEQINDEYQQTAMINTQCYVCLEDFKSTDSIKILNCQHIFHSECINEWLRSHATCAYCRTPVFIDMLRPLSSPPPPPPPPPPTTTTGRRERTRTRRNHNTIQRTSTNNLLQPISIETSAFQQQES</sequence>
<name>A0A819DA83_9BILA</name>
<evidence type="ECO:0000256" key="2">
    <source>
        <dbReference type="ARBA" id="ARBA00022771"/>
    </source>
</evidence>
<feature type="compositionally biased region" description="Pro residues" evidence="5">
    <location>
        <begin position="369"/>
        <end position="381"/>
    </location>
</feature>
<dbReference type="EMBL" id="CAJOBF010000534">
    <property type="protein sequence ID" value="CAF3832206.1"/>
    <property type="molecule type" value="Genomic_DNA"/>
</dbReference>
<dbReference type="InterPro" id="IPR013083">
    <property type="entry name" value="Znf_RING/FYVE/PHD"/>
</dbReference>
<evidence type="ECO:0000313" key="9">
    <source>
        <dbReference type="Proteomes" id="UP000663842"/>
    </source>
</evidence>